<dbReference type="CDD" id="cd04301">
    <property type="entry name" value="NAT_SF"/>
    <property type="match status" value="1"/>
</dbReference>
<dbReference type="PANTHER" id="PTHR43233">
    <property type="entry name" value="FAMILY N-ACETYLTRANSFERASE, PUTATIVE (AFU_ORTHOLOGUE AFUA_6G03350)-RELATED"/>
    <property type="match status" value="1"/>
</dbReference>
<dbReference type="InterPro" id="IPR000182">
    <property type="entry name" value="GNAT_dom"/>
</dbReference>
<sequence length="186" mass="20989">MDGKSWQRSIGDQHFLISTSRSLLPISFVQSAFADPSVYWAEPLSDAATRKMLDNCCTLGLYTLPSPTDTSNPTPIGLARWVTDYVTFAYLTDVFILDAYRNLGLGKWMVRCCREWVLEEMPELRRVMLLTGDEHFARLYGRELGMRVVGRDEGSGLLVLEARKGEVRKAEEEAEKGNNDSTVSEN</sequence>
<dbReference type="RefSeq" id="XP_033652874.1">
    <property type="nucleotide sequence ID" value="XM_033798561.1"/>
</dbReference>
<accession>A0A6A6JGE1</accession>
<evidence type="ECO:0000259" key="1">
    <source>
        <dbReference type="PROSITE" id="PS51186"/>
    </source>
</evidence>
<dbReference type="GeneID" id="54551736"/>
<dbReference type="EMBL" id="ML986497">
    <property type="protein sequence ID" value="KAF2275335.1"/>
    <property type="molecule type" value="Genomic_DNA"/>
</dbReference>
<gene>
    <name evidence="2" type="ORF">EI97DRAFT_434195</name>
</gene>
<keyword evidence="3" id="KW-1185">Reference proteome</keyword>
<dbReference type="Proteomes" id="UP000800097">
    <property type="component" value="Unassembled WGS sequence"/>
</dbReference>
<dbReference type="Pfam" id="PF00583">
    <property type="entry name" value="Acetyltransf_1"/>
    <property type="match status" value="1"/>
</dbReference>
<dbReference type="SUPFAM" id="SSF55729">
    <property type="entry name" value="Acyl-CoA N-acyltransferases (Nat)"/>
    <property type="match status" value="1"/>
</dbReference>
<dbReference type="InterPro" id="IPR053144">
    <property type="entry name" value="Acetyltransferase_Butenolide"/>
</dbReference>
<protein>
    <recommendedName>
        <fullName evidence="1">N-acetyltransferase domain-containing protein</fullName>
    </recommendedName>
</protein>
<reference evidence="2" key="1">
    <citation type="journal article" date="2020" name="Stud. Mycol.">
        <title>101 Dothideomycetes genomes: a test case for predicting lifestyles and emergence of pathogens.</title>
        <authorList>
            <person name="Haridas S."/>
            <person name="Albert R."/>
            <person name="Binder M."/>
            <person name="Bloem J."/>
            <person name="Labutti K."/>
            <person name="Salamov A."/>
            <person name="Andreopoulos B."/>
            <person name="Baker S."/>
            <person name="Barry K."/>
            <person name="Bills G."/>
            <person name="Bluhm B."/>
            <person name="Cannon C."/>
            <person name="Castanera R."/>
            <person name="Culley D."/>
            <person name="Daum C."/>
            <person name="Ezra D."/>
            <person name="Gonzalez J."/>
            <person name="Henrissat B."/>
            <person name="Kuo A."/>
            <person name="Liang C."/>
            <person name="Lipzen A."/>
            <person name="Lutzoni F."/>
            <person name="Magnuson J."/>
            <person name="Mondo S."/>
            <person name="Nolan M."/>
            <person name="Ohm R."/>
            <person name="Pangilinan J."/>
            <person name="Park H.-J."/>
            <person name="Ramirez L."/>
            <person name="Alfaro M."/>
            <person name="Sun H."/>
            <person name="Tritt A."/>
            <person name="Yoshinaga Y."/>
            <person name="Zwiers L.-H."/>
            <person name="Turgeon B."/>
            <person name="Goodwin S."/>
            <person name="Spatafora J."/>
            <person name="Crous P."/>
            <person name="Grigoriev I."/>
        </authorList>
    </citation>
    <scope>NUCLEOTIDE SEQUENCE</scope>
    <source>
        <strain evidence="2">CBS 379.55</strain>
    </source>
</reference>
<dbReference type="PROSITE" id="PS51186">
    <property type="entry name" value="GNAT"/>
    <property type="match status" value="1"/>
</dbReference>
<evidence type="ECO:0000313" key="2">
    <source>
        <dbReference type="EMBL" id="KAF2275335.1"/>
    </source>
</evidence>
<dbReference type="Gene3D" id="3.40.630.30">
    <property type="match status" value="1"/>
</dbReference>
<feature type="domain" description="N-acetyltransferase" evidence="1">
    <location>
        <begin position="18"/>
        <end position="166"/>
    </location>
</feature>
<organism evidence="2 3">
    <name type="scientific">Westerdykella ornata</name>
    <dbReference type="NCBI Taxonomy" id="318751"/>
    <lineage>
        <taxon>Eukaryota</taxon>
        <taxon>Fungi</taxon>
        <taxon>Dikarya</taxon>
        <taxon>Ascomycota</taxon>
        <taxon>Pezizomycotina</taxon>
        <taxon>Dothideomycetes</taxon>
        <taxon>Pleosporomycetidae</taxon>
        <taxon>Pleosporales</taxon>
        <taxon>Sporormiaceae</taxon>
        <taxon>Westerdykella</taxon>
    </lineage>
</organism>
<proteinExistence type="predicted"/>
<dbReference type="AlphaFoldDB" id="A0A6A6JGE1"/>
<dbReference type="InterPro" id="IPR016181">
    <property type="entry name" value="Acyl_CoA_acyltransferase"/>
</dbReference>
<evidence type="ECO:0000313" key="3">
    <source>
        <dbReference type="Proteomes" id="UP000800097"/>
    </source>
</evidence>
<dbReference type="PANTHER" id="PTHR43233:SF1">
    <property type="entry name" value="FAMILY N-ACETYLTRANSFERASE, PUTATIVE (AFU_ORTHOLOGUE AFUA_6G03350)-RELATED"/>
    <property type="match status" value="1"/>
</dbReference>
<dbReference type="GO" id="GO:0016747">
    <property type="term" value="F:acyltransferase activity, transferring groups other than amino-acyl groups"/>
    <property type="evidence" value="ECO:0007669"/>
    <property type="project" value="InterPro"/>
</dbReference>
<dbReference type="OrthoDB" id="10039976at2759"/>
<name>A0A6A6JGE1_WESOR</name>